<gene>
    <name evidence="1" type="ORF">NESM_000320300</name>
</gene>
<proteinExistence type="predicted"/>
<accession>A0AAW0EK96</accession>
<evidence type="ECO:0000313" key="1">
    <source>
        <dbReference type="EMBL" id="KAK7194076.1"/>
    </source>
</evidence>
<reference evidence="1 2" key="1">
    <citation type="journal article" date="2021" name="MBio">
        <title>A New Model Trypanosomatid, Novymonas esmeraldas: Genomic Perception of Its 'Candidatus Pandoraea novymonadis' Endosymbiont.</title>
        <authorList>
            <person name="Zakharova A."/>
            <person name="Saura A."/>
            <person name="Butenko A."/>
            <person name="Podesvova L."/>
            <person name="Warmusova S."/>
            <person name="Kostygov A.Y."/>
            <person name="Nenarokova A."/>
            <person name="Lukes J."/>
            <person name="Opperdoes F.R."/>
            <person name="Yurchenko V."/>
        </authorList>
    </citation>
    <scope>NUCLEOTIDE SEQUENCE [LARGE SCALE GENOMIC DNA]</scope>
    <source>
        <strain evidence="1 2">E262AT.01</strain>
    </source>
</reference>
<keyword evidence="2" id="KW-1185">Reference proteome</keyword>
<dbReference type="Proteomes" id="UP001430356">
    <property type="component" value="Unassembled WGS sequence"/>
</dbReference>
<protein>
    <submittedName>
        <fullName evidence="1">Uncharacterized protein</fullName>
    </submittedName>
</protein>
<sequence>MGLRRSPSRQPLRRSAAAASDCVRALLASVPASEATTAAATAEEAAPSSAAAPADTAVEPGPWVAQLAQLLHGVCLVSLTEKAQLGAIRRGPEAPAIEATGLGVAAPAPGGSLAAAPLSVSIEHRWMEAVTRYCRRTCTLDDVARVAMAFPAFVLVRWSLKPSPHGSALAYADVDDRTRDAVKADPLTVPRVACTSAGGSLSPPGGVLQGRLYVSAGRVVSAADAEAHLRGALARMGTTAAQRAWCELVKRHTAYAAFAAANTVATAGQRARGLDCGDAAAGSQPTAGDFAAVGTGAVAVGEATTPECGAREEEEEEELLLQQLSAELRASLSGPMLQALLSQMRRDAAHADVHERRRTAEELLSERVVSAYAHVRTLLGGRHGNGCSAATLLRHLREEGRFADAVDPAALLSRLLCIETSGLTATVLRDGEVELTPSPSASAVELQKGARVKSARGKRRRDSVPLGESAVPAVRLTEPSLQRVTDIREMSEEQLQLVRVQLDRGRSSIKAVAEAIASATSS</sequence>
<dbReference type="AlphaFoldDB" id="A0AAW0EK96"/>
<evidence type="ECO:0000313" key="2">
    <source>
        <dbReference type="Proteomes" id="UP001430356"/>
    </source>
</evidence>
<organism evidence="1 2">
    <name type="scientific">Novymonas esmeraldas</name>
    <dbReference type="NCBI Taxonomy" id="1808958"/>
    <lineage>
        <taxon>Eukaryota</taxon>
        <taxon>Discoba</taxon>
        <taxon>Euglenozoa</taxon>
        <taxon>Kinetoplastea</taxon>
        <taxon>Metakinetoplastina</taxon>
        <taxon>Trypanosomatida</taxon>
        <taxon>Trypanosomatidae</taxon>
        <taxon>Novymonas</taxon>
    </lineage>
</organism>
<comment type="caution">
    <text evidence="1">The sequence shown here is derived from an EMBL/GenBank/DDBJ whole genome shotgun (WGS) entry which is preliminary data.</text>
</comment>
<dbReference type="EMBL" id="JAECZO010000030">
    <property type="protein sequence ID" value="KAK7194076.1"/>
    <property type="molecule type" value="Genomic_DNA"/>
</dbReference>
<name>A0AAW0EK96_9TRYP</name>